<reference evidence="3 4" key="1">
    <citation type="submission" date="2017-09" db="EMBL/GenBank/DDBJ databases">
        <title>Genomic, metabolic, and phenotypic characteristics of bacterial isolates from the natural microbiome of the model nematode Caenorhabditis elegans.</title>
        <authorList>
            <person name="Zimmermann J."/>
            <person name="Obeng N."/>
            <person name="Yang W."/>
            <person name="Obeng O."/>
            <person name="Kissoyan K."/>
            <person name="Pees B."/>
            <person name="Dirksen P."/>
            <person name="Hoppner M."/>
            <person name="Franke A."/>
            <person name="Rosenstiel P."/>
            <person name="Leippe M."/>
            <person name="Dierking K."/>
            <person name="Kaleta C."/>
            <person name="Schulenburg H."/>
        </authorList>
    </citation>
    <scope>NUCLEOTIDE SEQUENCE [LARGE SCALE GENOMIC DNA]</scope>
    <source>
        <strain evidence="1 4">MYb25</strain>
        <strain evidence="2 3">MYb44</strain>
    </source>
</reference>
<dbReference type="Proteomes" id="UP000238534">
    <property type="component" value="Unassembled WGS sequence"/>
</dbReference>
<dbReference type="EMBL" id="PCPP01000004">
    <property type="protein sequence ID" value="PRB81653.1"/>
    <property type="molecule type" value="Genomic_DNA"/>
</dbReference>
<dbReference type="RefSeq" id="WP_105683777.1">
    <property type="nucleotide sequence ID" value="NZ_JBBGZD010000004.1"/>
</dbReference>
<dbReference type="AlphaFoldDB" id="A0A2S9CMD3"/>
<evidence type="ECO:0000313" key="1">
    <source>
        <dbReference type="EMBL" id="PRB81653.1"/>
    </source>
</evidence>
<dbReference type="OrthoDB" id="1254043at2"/>
<dbReference type="EMBL" id="PCPH01000005">
    <property type="protein sequence ID" value="PRB88308.1"/>
    <property type="molecule type" value="Genomic_DNA"/>
</dbReference>
<comment type="caution">
    <text evidence="1">The sequence shown here is derived from an EMBL/GenBank/DDBJ whole genome shotgun (WGS) entry which is preliminary data.</text>
</comment>
<gene>
    <name evidence="1" type="ORF">CQ022_18400</name>
    <name evidence="2" type="ORF">CQ033_17295</name>
</gene>
<accession>A0A2S9CMD3</accession>
<sequence length="213" mass="25493">MKKYTDTNTYYLSNFLSSDEMHYENLWLFYNRGDRFQLGDFFHDQKKVYSFLWEYGDTDILMKIDEWKRAFRRNNIEILQESKFHSRNYLSSGQKVYLDCLETDFITADEKFNDITAYDIGQRFVQIVTDEHISFEDFDLSFLEWSDKVDKFKALIRILDINGICALILNGYHHRGELLKVCIVKNDEVSLETAEILPLPIFENTYVAMPFNW</sequence>
<organism evidence="1 4">
    <name type="scientific">Chryseobacterium culicis</name>
    <dbReference type="NCBI Taxonomy" id="680127"/>
    <lineage>
        <taxon>Bacteria</taxon>
        <taxon>Pseudomonadati</taxon>
        <taxon>Bacteroidota</taxon>
        <taxon>Flavobacteriia</taxon>
        <taxon>Flavobacteriales</taxon>
        <taxon>Weeksellaceae</taxon>
        <taxon>Chryseobacterium group</taxon>
        <taxon>Chryseobacterium</taxon>
    </lineage>
</organism>
<evidence type="ECO:0000313" key="2">
    <source>
        <dbReference type="EMBL" id="PRB88308.1"/>
    </source>
</evidence>
<evidence type="ECO:0000313" key="3">
    <source>
        <dbReference type="Proteomes" id="UP000238325"/>
    </source>
</evidence>
<name>A0A2S9CMD3_CHRCI</name>
<protein>
    <submittedName>
        <fullName evidence="1">Uncharacterized protein</fullName>
    </submittedName>
</protein>
<proteinExistence type="predicted"/>
<evidence type="ECO:0000313" key="4">
    <source>
        <dbReference type="Proteomes" id="UP000238534"/>
    </source>
</evidence>
<keyword evidence="3" id="KW-1185">Reference proteome</keyword>
<dbReference type="Proteomes" id="UP000238325">
    <property type="component" value="Unassembled WGS sequence"/>
</dbReference>